<dbReference type="InterPro" id="IPR001199">
    <property type="entry name" value="Cyt_B5-like_heme/steroid-bd"/>
</dbReference>
<evidence type="ECO:0000313" key="3">
    <source>
        <dbReference type="EMBL" id="GEZ21437.1"/>
    </source>
</evidence>
<comment type="caution">
    <text evidence="3">The sequence shown here is derived from an EMBL/GenBank/DDBJ whole genome shotgun (WGS) entry which is preliminary data.</text>
</comment>
<sequence>ESAKIVVERFLKFVVGNFNVSKEHTALMILVASPVSDHLMPAISEIHNDSHLLQQPSENGIQDHEGQADRTPMVEIEDANMQPVEAIHKYLPIKKEVVIDGKNMVAKGADASQGQCDDNADDWLPANLRQLKLKLQWNEAYRRPSSWDVWARVKVVGLESGSKGFEFGVQEAFFPGWWLPTARFSATKIQEINLVISQLSGNWIGWIAAVAILCLHHAENLNEELEHLDMTSETNESVDASFVDDQSSEHIWMLRSLSELTVACVTAVILNLTADGKTYITSEELKKHNKASDLWISIQGKVYNVTEWAEIHPGGDIPLMNLAGQEVTGAFIAFHPGSAWQHYNKLFTGYHLKDYQVSKVSKDYRKLASEFAKGGMRISCTAPPKSAPKPCAPAPPSPPLSALFTSELSQPSSSRPKEGMAAVFQEI</sequence>
<dbReference type="Pfam" id="PF00173">
    <property type="entry name" value="Cyt-b5"/>
    <property type="match status" value="1"/>
</dbReference>
<dbReference type="InterPro" id="IPR012171">
    <property type="entry name" value="Fatty_acid_desaturase"/>
</dbReference>
<feature type="non-terminal residue" evidence="3">
    <location>
        <position position="1"/>
    </location>
</feature>
<dbReference type="SMART" id="SM01117">
    <property type="entry name" value="Cyt-b5"/>
    <property type="match status" value="1"/>
</dbReference>
<reference evidence="3" key="1">
    <citation type="journal article" date="2019" name="Sci. Rep.">
        <title>Draft genome of Tanacetum cinerariifolium, the natural source of mosquito coil.</title>
        <authorList>
            <person name="Yamashiro T."/>
            <person name="Shiraishi A."/>
            <person name="Satake H."/>
            <person name="Nakayama K."/>
        </authorList>
    </citation>
    <scope>NUCLEOTIDE SEQUENCE</scope>
</reference>
<dbReference type="AlphaFoldDB" id="A0A699I2Y7"/>
<dbReference type="PROSITE" id="PS50255">
    <property type="entry name" value="CYTOCHROME_B5_2"/>
    <property type="match status" value="1"/>
</dbReference>
<dbReference type="EMBL" id="BKCJ010253150">
    <property type="protein sequence ID" value="GEZ21437.1"/>
    <property type="molecule type" value="Genomic_DNA"/>
</dbReference>
<feature type="compositionally biased region" description="Pro residues" evidence="1">
    <location>
        <begin position="385"/>
        <end position="399"/>
    </location>
</feature>
<dbReference type="PANTHER" id="PTHR19353">
    <property type="entry name" value="FATTY ACID DESATURASE 2"/>
    <property type="match status" value="1"/>
</dbReference>
<evidence type="ECO:0000256" key="1">
    <source>
        <dbReference type="SAM" id="MobiDB-lite"/>
    </source>
</evidence>
<feature type="region of interest" description="Disordered" evidence="1">
    <location>
        <begin position="383"/>
        <end position="427"/>
    </location>
</feature>
<dbReference type="Gene3D" id="3.10.120.10">
    <property type="entry name" value="Cytochrome b5-like heme/steroid binding domain"/>
    <property type="match status" value="1"/>
</dbReference>
<accession>A0A699I2Y7</accession>
<proteinExistence type="predicted"/>
<dbReference type="GO" id="GO:0006629">
    <property type="term" value="P:lipid metabolic process"/>
    <property type="evidence" value="ECO:0007669"/>
    <property type="project" value="TreeGrafter"/>
</dbReference>
<dbReference type="SUPFAM" id="SSF55856">
    <property type="entry name" value="Cytochrome b5-like heme/steroid binding domain"/>
    <property type="match status" value="1"/>
</dbReference>
<dbReference type="GO" id="GO:0016717">
    <property type="term" value="F:oxidoreductase activity, acting on paired donors, with oxidation of a pair of donors resulting in the reduction of molecular oxygen to two molecules of water"/>
    <property type="evidence" value="ECO:0007669"/>
    <property type="project" value="UniProtKB-ARBA"/>
</dbReference>
<protein>
    <submittedName>
        <fullName evidence="3">Delta(8)-fatty-acid desaturase-like</fullName>
    </submittedName>
</protein>
<evidence type="ECO:0000259" key="2">
    <source>
        <dbReference type="PROSITE" id="PS50255"/>
    </source>
</evidence>
<organism evidence="3">
    <name type="scientific">Tanacetum cinerariifolium</name>
    <name type="common">Dalmatian daisy</name>
    <name type="synonym">Chrysanthemum cinerariifolium</name>
    <dbReference type="NCBI Taxonomy" id="118510"/>
    <lineage>
        <taxon>Eukaryota</taxon>
        <taxon>Viridiplantae</taxon>
        <taxon>Streptophyta</taxon>
        <taxon>Embryophyta</taxon>
        <taxon>Tracheophyta</taxon>
        <taxon>Spermatophyta</taxon>
        <taxon>Magnoliopsida</taxon>
        <taxon>eudicotyledons</taxon>
        <taxon>Gunneridae</taxon>
        <taxon>Pentapetalae</taxon>
        <taxon>asterids</taxon>
        <taxon>campanulids</taxon>
        <taxon>Asterales</taxon>
        <taxon>Asteraceae</taxon>
        <taxon>Asteroideae</taxon>
        <taxon>Anthemideae</taxon>
        <taxon>Anthemidinae</taxon>
        <taxon>Tanacetum</taxon>
    </lineage>
</organism>
<dbReference type="PANTHER" id="PTHR19353:SF28">
    <property type="entry name" value="DELTA(8)-FATTY-ACID DESATURASE 2"/>
    <property type="match status" value="1"/>
</dbReference>
<dbReference type="InterPro" id="IPR036400">
    <property type="entry name" value="Cyt_B5-like_heme/steroid_sf"/>
</dbReference>
<gene>
    <name evidence="3" type="ORF">Tci_493410</name>
</gene>
<feature type="non-terminal residue" evidence="3">
    <location>
        <position position="427"/>
    </location>
</feature>
<feature type="domain" description="Cytochrome b5 heme-binding" evidence="2">
    <location>
        <begin position="277"/>
        <end position="361"/>
    </location>
</feature>
<dbReference type="GO" id="GO:0016020">
    <property type="term" value="C:membrane"/>
    <property type="evidence" value="ECO:0007669"/>
    <property type="project" value="TreeGrafter"/>
</dbReference>
<name>A0A699I2Y7_TANCI</name>